<organism evidence="4 5">
    <name type="scientific">Rhizobium multihospitium</name>
    <dbReference type="NCBI Taxonomy" id="410764"/>
    <lineage>
        <taxon>Bacteria</taxon>
        <taxon>Pseudomonadati</taxon>
        <taxon>Pseudomonadota</taxon>
        <taxon>Alphaproteobacteria</taxon>
        <taxon>Hyphomicrobiales</taxon>
        <taxon>Rhizobiaceae</taxon>
        <taxon>Rhizobium/Agrobacterium group</taxon>
        <taxon>Rhizobium</taxon>
    </lineage>
</organism>
<dbReference type="InterPro" id="IPR005804">
    <property type="entry name" value="FA_desaturase_dom"/>
</dbReference>
<gene>
    <name evidence="4" type="ORF">GA0061103_6427</name>
</gene>
<reference evidence="5" key="1">
    <citation type="submission" date="2016-08" db="EMBL/GenBank/DDBJ databases">
        <authorList>
            <person name="Varghese N."/>
            <person name="Submissions Spin"/>
        </authorList>
    </citation>
    <scope>NUCLEOTIDE SEQUENCE [LARGE SCALE GENOMIC DNA]</scope>
    <source>
        <strain evidence="5">HAMBI 2975</strain>
    </source>
</reference>
<feature type="transmembrane region" description="Helical" evidence="2">
    <location>
        <begin position="190"/>
        <end position="216"/>
    </location>
</feature>
<keyword evidence="5" id="KW-1185">Reference proteome</keyword>
<evidence type="ECO:0000256" key="2">
    <source>
        <dbReference type="SAM" id="Phobius"/>
    </source>
</evidence>
<keyword evidence="2" id="KW-0812">Transmembrane</keyword>
<dbReference type="Proteomes" id="UP000199101">
    <property type="component" value="Unassembled WGS sequence"/>
</dbReference>
<evidence type="ECO:0000256" key="1">
    <source>
        <dbReference type="SAM" id="MobiDB-lite"/>
    </source>
</evidence>
<dbReference type="RefSeq" id="WP_092716566.1">
    <property type="nucleotide sequence ID" value="NZ_FMAG01000008.1"/>
</dbReference>
<feature type="domain" description="Fatty acid desaturase" evidence="3">
    <location>
        <begin position="58"/>
        <end position="283"/>
    </location>
</feature>
<dbReference type="AlphaFoldDB" id="A0A1C3WW85"/>
<evidence type="ECO:0000259" key="3">
    <source>
        <dbReference type="Pfam" id="PF00487"/>
    </source>
</evidence>
<feature type="region of interest" description="Disordered" evidence="1">
    <location>
        <begin position="1"/>
        <end position="22"/>
    </location>
</feature>
<dbReference type="EMBL" id="FMAG01000008">
    <property type="protein sequence ID" value="SCB44195.1"/>
    <property type="molecule type" value="Genomic_DNA"/>
</dbReference>
<dbReference type="Pfam" id="PF00487">
    <property type="entry name" value="FA_desaturase"/>
    <property type="match status" value="1"/>
</dbReference>
<name>A0A1C3WW85_9HYPH</name>
<protein>
    <submittedName>
        <fullName evidence="4">Fatty acid desaturase</fullName>
    </submittedName>
</protein>
<evidence type="ECO:0000313" key="4">
    <source>
        <dbReference type="EMBL" id="SCB44195.1"/>
    </source>
</evidence>
<evidence type="ECO:0000313" key="5">
    <source>
        <dbReference type="Proteomes" id="UP000199101"/>
    </source>
</evidence>
<accession>A0A1C3WW85</accession>
<dbReference type="GO" id="GO:0006629">
    <property type="term" value="P:lipid metabolic process"/>
    <property type="evidence" value="ECO:0007669"/>
    <property type="project" value="InterPro"/>
</dbReference>
<dbReference type="STRING" id="410764.GA0061103_6427"/>
<keyword evidence="2" id="KW-0472">Membrane</keyword>
<keyword evidence="2" id="KW-1133">Transmembrane helix</keyword>
<dbReference type="CDD" id="cd03509">
    <property type="entry name" value="DesA_FADS-like"/>
    <property type="match status" value="1"/>
</dbReference>
<dbReference type="OrthoDB" id="784276at2"/>
<proteinExistence type="predicted"/>
<sequence>MDNFVTDASEDLDAPGFEPVSDSERSSAIAPVEWPTVALILGCHVVWLGAGLFVYPLSPVLALAVFSLCVTFHSSLQHEVLHGHPTRNPLINEMLVFLPLGLFYPYRSYKETHLQHHTDERLTDPYDDPESYYRAFGDWLRLPRVMRFLLTINNTLVGRVLLGPPLNVIGFTMSEWRAIGSGDRLKAKNWLLHVLGAIPVIFLVQTVFCIPIIVYATTAGYLGLAVTAIRSYSEHQWSENPDGRTIIVERSLLAPIFLYNNLHIVHHKLPWVPWYRLPATYRTRSVHWQEVNRGYVFRNYLAIIRAFAFRMKEPVVHPALRCDTHPQINDDTK</sequence>